<organism evidence="2 3">
    <name type="scientific">Deinococcus peraridilitoris (strain DSM 19664 / LMG 22246 / CIP 109416 / KR-200)</name>
    <dbReference type="NCBI Taxonomy" id="937777"/>
    <lineage>
        <taxon>Bacteria</taxon>
        <taxon>Thermotogati</taxon>
        <taxon>Deinococcota</taxon>
        <taxon>Deinococci</taxon>
        <taxon>Deinococcales</taxon>
        <taxon>Deinococcaceae</taxon>
        <taxon>Deinococcus</taxon>
    </lineage>
</organism>
<feature type="compositionally biased region" description="Basic and acidic residues" evidence="1">
    <location>
        <begin position="53"/>
        <end position="66"/>
    </location>
</feature>
<keyword evidence="3" id="KW-1185">Reference proteome</keyword>
<evidence type="ECO:0000313" key="3">
    <source>
        <dbReference type="Proteomes" id="UP000010467"/>
    </source>
</evidence>
<protein>
    <submittedName>
        <fullName evidence="2">Uncharacterized protein</fullName>
    </submittedName>
</protein>
<dbReference type="AlphaFoldDB" id="L0A979"/>
<accession>L0A979</accession>
<evidence type="ECO:0000313" key="2">
    <source>
        <dbReference type="EMBL" id="AFZ69682.1"/>
    </source>
</evidence>
<geneLocation type="plasmid" evidence="2 3">
    <name>pDEIPE01</name>
</geneLocation>
<keyword evidence="2" id="KW-0614">Plasmid</keyword>
<reference evidence="3" key="1">
    <citation type="submission" date="2012-03" db="EMBL/GenBank/DDBJ databases">
        <title>Complete sequence of plasmid 1 of Deinococcus peraridilitoris DSM 19664.</title>
        <authorList>
            <person name="Lucas S."/>
            <person name="Copeland A."/>
            <person name="Lapidus A."/>
            <person name="Glavina del Rio T."/>
            <person name="Dalin E."/>
            <person name="Tice H."/>
            <person name="Bruce D."/>
            <person name="Goodwin L."/>
            <person name="Pitluck S."/>
            <person name="Peters L."/>
            <person name="Mikhailova N."/>
            <person name="Lu M."/>
            <person name="Kyrpides N."/>
            <person name="Mavromatis K."/>
            <person name="Ivanova N."/>
            <person name="Brettin T."/>
            <person name="Detter J.C."/>
            <person name="Han C."/>
            <person name="Larimer F."/>
            <person name="Land M."/>
            <person name="Hauser L."/>
            <person name="Markowitz V."/>
            <person name="Cheng J.-F."/>
            <person name="Hugenholtz P."/>
            <person name="Woyke T."/>
            <person name="Wu D."/>
            <person name="Pukall R."/>
            <person name="Steenblock K."/>
            <person name="Brambilla E."/>
            <person name="Klenk H.-P."/>
            <person name="Eisen J.A."/>
        </authorList>
    </citation>
    <scope>NUCLEOTIDE SEQUENCE [LARGE SCALE GENOMIC DNA]</scope>
    <source>
        <strain evidence="3">DSM 19664 / LMG 22246 / CIP 109416 / KR-200</strain>
        <plasmid evidence="3">Plasmid pDEIPE01</plasmid>
    </source>
</reference>
<dbReference type="Proteomes" id="UP000010467">
    <property type="component" value="Plasmid pDEIPE01"/>
</dbReference>
<dbReference type="KEGG" id="dpd:Deipe_4341"/>
<gene>
    <name evidence="2" type="ordered locus">Deipe_4341</name>
</gene>
<dbReference type="EMBL" id="CP003383">
    <property type="protein sequence ID" value="AFZ69682.1"/>
    <property type="molecule type" value="Genomic_DNA"/>
</dbReference>
<dbReference type="HOGENOM" id="CLU_2463966_0_0_0"/>
<name>L0A979_DEIPD</name>
<proteinExistence type="predicted"/>
<sequence>MCTVRQVLTGQVDEPVTFPVVHRAKLLTLRVGKPDRRHRGTPGAPADTAGDVSHGEHQTDLGKFNEEAVPAGHIRGTPCTPQHEDVPG</sequence>
<evidence type="ECO:0000256" key="1">
    <source>
        <dbReference type="SAM" id="MobiDB-lite"/>
    </source>
</evidence>
<feature type="region of interest" description="Disordered" evidence="1">
    <location>
        <begin position="31"/>
        <end position="88"/>
    </location>
</feature>